<dbReference type="Pfam" id="PF12848">
    <property type="entry name" value="ABC_tran_Xtn"/>
    <property type="match status" value="1"/>
</dbReference>
<keyword evidence="1" id="KW-0547">Nucleotide-binding</keyword>
<feature type="region of interest" description="Disordered" evidence="4">
    <location>
        <begin position="530"/>
        <end position="559"/>
    </location>
</feature>
<feature type="coiled-coil region" evidence="3">
    <location>
        <begin position="560"/>
        <end position="618"/>
    </location>
</feature>
<keyword evidence="2 6" id="KW-0067">ATP-binding</keyword>
<sequence length="629" mass="71269">MNLITVENLTKHLGERLLFDGAHLQINRGDRVGLIGVNGSGKSTLLRIIAGLEPPDAGTVTIWGGVRVEYLPQEPELDERLTVLDQIFASPSESMQRLRAYQEAAQALQQRPEDPAVQARFAEITAEMERTGGWAAEANAKAVLTRLGITDFQARIGELSGGQRKRVALARALIEPADLLILDEPTNHIDAETVAWLEEYLAAFPGALLMVTHDRYFLDRVVNRIVELDRRQLVSYSGNYTRYLEERAARQQRLAEAEQKRQKLLQRELEWLRRSPMARGTKQKARKQRVEELLQIRYDRGDETVSMALAGRRLGTQVLRAQGLVKRFDGRPVVNGVDLELEPGERVGILGPNGAGKSTLLDLLAGKLEPDQGTVHWGETVRLGYYDQEGDDLDDDLRVLEFIEQEAPLIHTKDGSRVEAAQMLEWFLFPRPMQRARIGSLSGGERRRLYLLRTLVHQPNVLLLDEPTNDLDIQTLTVLEEFLDHFSGCVVVVSHDRYFLDRTVDFLVSMEDGRLGPRYPTPYETFQRLRQAATPDDRRPPEPTRPTPPPPASRQARGLSWKEQRLLEELEARIDELEQRRETLLAEMNGCGDDYLRLQALSAELETLDAELESTLEHWLALSERAEAV</sequence>
<dbReference type="SUPFAM" id="SSF52540">
    <property type="entry name" value="P-loop containing nucleoside triphosphate hydrolases"/>
    <property type="match status" value="2"/>
</dbReference>
<organism evidence="6 7">
    <name type="scientific">Litorilinea aerophila</name>
    <dbReference type="NCBI Taxonomy" id="1204385"/>
    <lineage>
        <taxon>Bacteria</taxon>
        <taxon>Bacillati</taxon>
        <taxon>Chloroflexota</taxon>
        <taxon>Caldilineae</taxon>
        <taxon>Caldilineales</taxon>
        <taxon>Caldilineaceae</taxon>
        <taxon>Litorilinea</taxon>
    </lineage>
</organism>
<dbReference type="PANTHER" id="PTHR42855:SF1">
    <property type="entry name" value="ABC TRANSPORTER DOMAIN-CONTAINING PROTEIN"/>
    <property type="match status" value="1"/>
</dbReference>
<dbReference type="PROSITE" id="PS00211">
    <property type="entry name" value="ABC_TRANSPORTER_1"/>
    <property type="match status" value="1"/>
</dbReference>
<evidence type="ECO:0000259" key="5">
    <source>
        <dbReference type="PROSITE" id="PS50893"/>
    </source>
</evidence>
<dbReference type="InParanoid" id="A0A540VBH4"/>
<evidence type="ECO:0000256" key="3">
    <source>
        <dbReference type="SAM" id="Coils"/>
    </source>
</evidence>
<dbReference type="GO" id="GO:0016887">
    <property type="term" value="F:ATP hydrolysis activity"/>
    <property type="evidence" value="ECO:0007669"/>
    <property type="project" value="InterPro"/>
</dbReference>
<dbReference type="GO" id="GO:0003677">
    <property type="term" value="F:DNA binding"/>
    <property type="evidence" value="ECO:0007669"/>
    <property type="project" value="InterPro"/>
</dbReference>
<dbReference type="Pfam" id="PF16326">
    <property type="entry name" value="ABC_tran_CTD"/>
    <property type="match status" value="1"/>
</dbReference>
<evidence type="ECO:0000256" key="2">
    <source>
        <dbReference type="ARBA" id="ARBA00022840"/>
    </source>
</evidence>
<dbReference type="SMART" id="SM00382">
    <property type="entry name" value="AAA"/>
    <property type="match status" value="2"/>
</dbReference>
<evidence type="ECO:0000313" key="7">
    <source>
        <dbReference type="Proteomes" id="UP000317371"/>
    </source>
</evidence>
<evidence type="ECO:0000256" key="1">
    <source>
        <dbReference type="ARBA" id="ARBA00022741"/>
    </source>
</evidence>
<gene>
    <name evidence="6" type="ORF">FKZ61_18520</name>
</gene>
<dbReference type="FunFam" id="3.40.50.300:FF:000011">
    <property type="entry name" value="Putative ABC transporter ATP-binding component"/>
    <property type="match status" value="1"/>
</dbReference>
<protein>
    <submittedName>
        <fullName evidence="6">ABC-F family ATP-binding cassette domain-containing protein</fullName>
    </submittedName>
</protein>
<feature type="domain" description="ABC transporter" evidence="5">
    <location>
        <begin position="4"/>
        <end position="255"/>
    </location>
</feature>
<evidence type="ECO:0000256" key="4">
    <source>
        <dbReference type="SAM" id="MobiDB-lite"/>
    </source>
</evidence>
<name>A0A540VBH4_9CHLR</name>
<comment type="caution">
    <text evidence="6">The sequence shown here is derived from an EMBL/GenBank/DDBJ whole genome shotgun (WGS) entry which is preliminary data.</text>
</comment>
<dbReference type="Gene3D" id="1.10.287.380">
    <property type="entry name" value="Valyl-tRNA synthetase, C-terminal domain"/>
    <property type="match status" value="1"/>
</dbReference>
<dbReference type="AlphaFoldDB" id="A0A540VBH4"/>
<dbReference type="InterPro" id="IPR037118">
    <property type="entry name" value="Val-tRNA_synth_C_sf"/>
</dbReference>
<keyword evidence="3" id="KW-0175">Coiled coil</keyword>
<dbReference type="PROSITE" id="PS50893">
    <property type="entry name" value="ABC_TRANSPORTER_2"/>
    <property type="match status" value="2"/>
</dbReference>
<feature type="compositionally biased region" description="Pro residues" evidence="4">
    <location>
        <begin position="543"/>
        <end position="552"/>
    </location>
</feature>
<dbReference type="FunCoup" id="A0A540VBH4">
    <property type="interactions" value="437"/>
</dbReference>
<dbReference type="RefSeq" id="WP_141611649.1">
    <property type="nucleotide sequence ID" value="NZ_VIGC02000028.1"/>
</dbReference>
<dbReference type="InterPro" id="IPR051309">
    <property type="entry name" value="ABCF_ATPase"/>
</dbReference>
<dbReference type="PANTHER" id="PTHR42855">
    <property type="entry name" value="ABC TRANSPORTER ATP-BINDING SUBUNIT"/>
    <property type="match status" value="1"/>
</dbReference>
<dbReference type="InterPro" id="IPR027417">
    <property type="entry name" value="P-loop_NTPase"/>
</dbReference>
<evidence type="ECO:0000313" key="6">
    <source>
        <dbReference type="EMBL" id="TQE94082.1"/>
    </source>
</evidence>
<dbReference type="InterPro" id="IPR017871">
    <property type="entry name" value="ABC_transporter-like_CS"/>
</dbReference>
<dbReference type="InterPro" id="IPR003593">
    <property type="entry name" value="AAA+_ATPase"/>
</dbReference>
<dbReference type="EMBL" id="VIGC01000028">
    <property type="protein sequence ID" value="TQE94082.1"/>
    <property type="molecule type" value="Genomic_DNA"/>
</dbReference>
<proteinExistence type="predicted"/>
<dbReference type="CDD" id="cd03221">
    <property type="entry name" value="ABCF_EF-3"/>
    <property type="match status" value="2"/>
</dbReference>
<reference evidence="6 7" key="1">
    <citation type="submission" date="2019-06" db="EMBL/GenBank/DDBJ databases">
        <title>Genome sequence of Litorilinea aerophila BAA-2444.</title>
        <authorList>
            <person name="Maclea K.S."/>
            <person name="Maurais E.G."/>
            <person name="Iannazzi L.C."/>
        </authorList>
    </citation>
    <scope>NUCLEOTIDE SEQUENCE [LARGE SCALE GENOMIC DNA]</scope>
    <source>
        <strain evidence="6 7">ATCC BAA-2444</strain>
    </source>
</reference>
<feature type="coiled-coil region" evidence="3">
    <location>
        <begin position="240"/>
        <end position="274"/>
    </location>
</feature>
<feature type="domain" description="ABC transporter" evidence="5">
    <location>
        <begin position="319"/>
        <end position="537"/>
    </location>
</feature>
<accession>A0A540VBH4</accession>
<keyword evidence="7" id="KW-1185">Reference proteome</keyword>
<dbReference type="OrthoDB" id="9801441at2"/>
<dbReference type="Gene3D" id="3.40.50.300">
    <property type="entry name" value="P-loop containing nucleotide triphosphate hydrolases"/>
    <property type="match status" value="2"/>
</dbReference>
<dbReference type="Pfam" id="PF00005">
    <property type="entry name" value="ABC_tran"/>
    <property type="match status" value="2"/>
</dbReference>
<dbReference type="InterPro" id="IPR003439">
    <property type="entry name" value="ABC_transporter-like_ATP-bd"/>
</dbReference>
<dbReference type="InterPro" id="IPR032781">
    <property type="entry name" value="ABC_tran_Xtn"/>
</dbReference>
<dbReference type="GO" id="GO:0005524">
    <property type="term" value="F:ATP binding"/>
    <property type="evidence" value="ECO:0007669"/>
    <property type="project" value="UniProtKB-KW"/>
</dbReference>
<dbReference type="Proteomes" id="UP000317371">
    <property type="component" value="Unassembled WGS sequence"/>
</dbReference>
<dbReference type="InterPro" id="IPR032524">
    <property type="entry name" value="ABC_tran_C"/>
</dbReference>